<organism evidence="8 9">
    <name type="scientific">Kytococcus sedentarius (strain ATCC 14392 / DSM 20547 / JCM 11482 / CCUG 33030 / NBRC 15357 / NCTC 11040 / CCM 314 / 541)</name>
    <name type="common">Micrococcus sedentarius</name>
    <dbReference type="NCBI Taxonomy" id="478801"/>
    <lineage>
        <taxon>Bacteria</taxon>
        <taxon>Bacillati</taxon>
        <taxon>Actinomycetota</taxon>
        <taxon>Actinomycetes</taxon>
        <taxon>Micrococcales</taxon>
        <taxon>Kytococcaceae</taxon>
        <taxon>Kytococcus</taxon>
    </lineage>
</organism>
<keyword evidence="3" id="KW-0808">Transferase</keyword>
<dbReference type="KEGG" id="kse:Ksed_18330"/>
<dbReference type="PANTHER" id="PTHR18895:SF74">
    <property type="entry name" value="MTRF1L RELEASE FACTOR GLUTAMINE METHYLTRANSFERASE"/>
    <property type="match status" value="1"/>
</dbReference>
<dbReference type="SUPFAM" id="SSF53335">
    <property type="entry name" value="S-adenosyl-L-methionine-dependent methyltransferases"/>
    <property type="match status" value="1"/>
</dbReference>
<dbReference type="HOGENOM" id="CLU_018398_4_0_11"/>
<dbReference type="InterPro" id="IPR019874">
    <property type="entry name" value="RF_methyltr_PrmC"/>
</dbReference>
<evidence type="ECO:0000313" key="9">
    <source>
        <dbReference type="Proteomes" id="UP000006666"/>
    </source>
</evidence>
<keyword evidence="9" id="KW-1185">Reference proteome</keyword>
<comment type="catalytic activity">
    <reaction evidence="5">
        <text>L-glutaminyl-[peptide chain release factor] + S-adenosyl-L-methionine = N(5)-methyl-L-glutaminyl-[peptide chain release factor] + S-adenosyl-L-homocysteine + H(+)</text>
        <dbReference type="Rhea" id="RHEA:42896"/>
        <dbReference type="Rhea" id="RHEA-COMP:10271"/>
        <dbReference type="Rhea" id="RHEA-COMP:10272"/>
        <dbReference type="ChEBI" id="CHEBI:15378"/>
        <dbReference type="ChEBI" id="CHEBI:30011"/>
        <dbReference type="ChEBI" id="CHEBI:57856"/>
        <dbReference type="ChEBI" id="CHEBI:59789"/>
        <dbReference type="ChEBI" id="CHEBI:61891"/>
        <dbReference type="EC" id="2.1.1.297"/>
    </reaction>
</comment>
<dbReference type="InterPro" id="IPR040758">
    <property type="entry name" value="PrmC_N"/>
</dbReference>
<dbReference type="GO" id="GO:0032259">
    <property type="term" value="P:methylation"/>
    <property type="evidence" value="ECO:0007669"/>
    <property type="project" value="UniProtKB-KW"/>
</dbReference>
<evidence type="ECO:0000256" key="5">
    <source>
        <dbReference type="ARBA" id="ARBA00048391"/>
    </source>
</evidence>
<evidence type="ECO:0000256" key="4">
    <source>
        <dbReference type="ARBA" id="ARBA00022691"/>
    </source>
</evidence>
<proteinExistence type="predicted"/>
<protein>
    <recommendedName>
        <fullName evidence="1">peptide chain release factor N(5)-glutamine methyltransferase</fullName>
        <ecNumber evidence="1">2.1.1.297</ecNumber>
    </recommendedName>
</protein>
<dbReference type="NCBIfam" id="TIGR03534">
    <property type="entry name" value="RF_mod_PrmC"/>
    <property type="match status" value="1"/>
</dbReference>
<feature type="domain" description="Release factor glutamine methyltransferase N-terminal" evidence="7">
    <location>
        <begin position="9"/>
        <end position="82"/>
    </location>
</feature>
<dbReference type="GO" id="GO:0003676">
    <property type="term" value="F:nucleic acid binding"/>
    <property type="evidence" value="ECO:0007669"/>
    <property type="project" value="InterPro"/>
</dbReference>
<dbReference type="NCBIfam" id="TIGR00536">
    <property type="entry name" value="hemK_fam"/>
    <property type="match status" value="1"/>
</dbReference>
<reference evidence="8 9" key="1">
    <citation type="journal article" date="2009" name="Stand. Genomic Sci.">
        <title>Complete genome sequence of Kytococcus sedentarius type strain (541).</title>
        <authorList>
            <person name="Sims D."/>
            <person name="Brettin T."/>
            <person name="Detter J.C."/>
            <person name="Han C."/>
            <person name="Lapidus A."/>
            <person name="Copeland A."/>
            <person name="Glavina Del Rio T."/>
            <person name="Nolan M."/>
            <person name="Chen F."/>
            <person name="Lucas S."/>
            <person name="Tice H."/>
            <person name="Cheng J.F."/>
            <person name="Bruce D."/>
            <person name="Goodwin L."/>
            <person name="Pitluck S."/>
            <person name="Ovchinnikova G."/>
            <person name="Pati A."/>
            <person name="Ivanova N."/>
            <person name="Mavrommatis K."/>
            <person name="Chen A."/>
            <person name="Palaniappan K."/>
            <person name="D'haeseleer P."/>
            <person name="Chain P."/>
            <person name="Bristow J."/>
            <person name="Eisen J.A."/>
            <person name="Markowitz V."/>
            <person name="Hugenholtz P."/>
            <person name="Schneider S."/>
            <person name="Goker M."/>
            <person name="Pukall R."/>
            <person name="Kyrpides N.C."/>
            <person name="Klenk H.P."/>
        </authorList>
    </citation>
    <scope>NUCLEOTIDE SEQUENCE [LARGE SCALE GENOMIC DNA]</scope>
    <source>
        <strain evidence="9">ATCC 14392 / DSM 20547 / JCM 11482 / CCUG 33030 / NBRC 15357 / NCTC 11040 / CCM 314 / 541</strain>
    </source>
</reference>
<keyword evidence="4" id="KW-0949">S-adenosyl-L-methionine</keyword>
<dbReference type="Gene3D" id="3.40.50.150">
    <property type="entry name" value="Vaccinia Virus protein VP39"/>
    <property type="match status" value="1"/>
</dbReference>
<dbReference type="Pfam" id="PF17827">
    <property type="entry name" value="PrmC_N"/>
    <property type="match status" value="1"/>
</dbReference>
<dbReference type="Pfam" id="PF05175">
    <property type="entry name" value="MTS"/>
    <property type="match status" value="1"/>
</dbReference>
<dbReference type="PROSITE" id="PS00092">
    <property type="entry name" value="N6_MTASE"/>
    <property type="match status" value="1"/>
</dbReference>
<dbReference type="InterPro" id="IPR004556">
    <property type="entry name" value="HemK-like"/>
</dbReference>
<gene>
    <name evidence="8" type="ordered locus">Ksed_18330</name>
</gene>
<evidence type="ECO:0000256" key="2">
    <source>
        <dbReference type="ARBA" id="ARBA00022603"/>
    </source>
</evidence>
<dbReference type="EMBL" id="CP001686">
    <property type="protein sequence ID" value="ACV06837.1"/>
    <property type="molecule type" value="Genomic_DNA"/>
</dbReference>
<dbReference type="InterPro" id="IPR002052">
    <property type="entry name" value="DNA_methylase_N6_adenine_CS"/>
</dbReference>
<evidence type="ECO:0000256" key="1">
    <source>
        <dbReference type="ARBA" id="ARBA00012771"/>
    </source>
</evidence>
<dbReference type="eggNOG" id="COG2890">
    <property type="taxonomic scope" value="Bacteria"/>
</dbReference>
<accession>C7NJQ5</accession>
<dbReference type="InterPro" id="IPR050320">
    <property type="entry name" value="N5-glutamine_MTase"/>
</dbReference>
<name>C7NJQ5_KYTSD</name>
<dbReference type="STRING" id="478801.Ksed_18330"/>
<dbReference type="GO" id="GO:0102559">
    <property type="term" value="F:peptide chain release factor N(5)-glutamine methyltransferase activity"/>
    <property type="evidence" value="ECO:0007669"/>
    <property type="project" value="UniProtKB-EC"/>
</dbReference>
<keyword evidence="2 8" id="KW-0489">Methyltransferase</keyword>
<dbReference type="InterPro" id="IPR007848">
    <property type="entry name" value="Small_mtfrase_dom"/>
</dbReference>
<sequence>MEPVALDALLRSATTRLADAGCPSPAADAAALLAHALDCEPGELHRRVLLGHALAGDDPRRERFEAGVQRREAREPLQHVTGTAWFAGLGLEVGPGVFVPRPETELLVELAAERVLALAGGAGPEAQVEVVDLCTGSGAVVLGLARRLADRAEAGQAVPTATLRAVEQDPRAAEYAERNIEAVGVTVDLRVSDAREEFVDREGLVDVVVSNPPYVPEGAEPLEPEAREHDPRQALYGGSADGLVLPVELARHARVLLRPGGWLLMEHDDSQGESLPRALEEIGFDQLADHLDLAGRPRVVEARWPGRG</sequence>
<dbReference type="InterPro" id="IPR029063">
    <property type="entry name" value="SAM-dependent_MTases_sf"/>
</dbReference>
<dbReference type="PANTHER" id="PTHR18895">
    <property type="entry name" value="HEMK METHYLTRANSFERASE"/>
    <property type="match status" value="1"/>
</dbReference>
<feature type="domain" description="Methyltransferase small" evidence="6">
    <location>
        <begin position="127"/>
        <end position="216"/>
    </location>
</feature>
<evidence type="ECO:0000313" key="8">
    <source>
        <dbReference type="EMBL" id="ACV06837.1"/>
    </source>
</evidence>
<evidence type="ECO:0000259" key="6">
    <source>
        <dbReference type="Pfam" id="PF05175"/>
    </source>
</evidence>
<evidence type="ECO:0000259" key="7">
    <source>
        <dbReference type="Pfam" id="PF17827"/>
    </source>
</evidence>
<dbReference type="Gene3D" id="1.10.8.10">
    <property type="entry name" value="DNA helicase RuvA subunit, C-terminal domain"/>
    <property type="match status" value="1"/>
</dbReference>
<dbReference type="Proteomes" id="UP000006666">
    <property type="component" value="Chromosome"/>
</dbReference>
<dbReference type="AlphaFoldDB" id="C7NJQ5"/>
<dbReference type="EC" id="2.1.1.297" evidence="1"/>
<dbReference type="RefSeq" id="WP_015779777.1">
    <property type="nucleotide sequence ID" value="NC_013169.1"/>
</dbReference>
<dbReference type="CDD" id="cd02440">
    <property type="entry name" value="AdoMet_MTases"/>
    <property type="match status" value="1"/>
</dbReference>
<evidence type="ECO:0000256" key="3">
    <source>
        <dbReference type="ARBA" id="ARBA00022679"/>
    </source>
</evidence>